<dbReference type="Pfam" id="PF01402">
    <property type="entry name" value="RHH_1"/>
    <property type="match status" value="1"/>
</dbReference>
<evidence type="ECO:0000313" key="3">
    <source>
        <dbReference type="Proteomes" id="UP000682843"/>
    </source>
</evidence>
<dbReference type="InterPro" id="IPR013321">
    <property type="entry name" value="Arc_rbn_hlx_hlx"/>
</dbReference>
<dbReference type="Proteomes" id="UP000682843">
    <property type="component" value="Chromosome"/>
</dbReference>
<name>A0ABX8ABJ6_9BRAD</name>
<dbReference type="Gene3D" id="1.10.1220.10">
    <property type="entry name" value="Met repressor-like"/>
    <property type="match status" value="1"/>
</dbReference>
<organism evidence="2 3">
    <name type="scientific">Tardiphaga alba</name>
    <dbReference type="NCBI Taxonomy" id="340268"/>
    <lineage>
        <taxon>Bacteria</taxon>
        <taxon>Pseudomonadati</taxon>
        <taxon>Pseudomonadota</taxon>
        <taxon>Alphaproteobacteria</taxon>
        <taxon>Hyphomicrobiales</taxon>
        <taxon>Nitrobacteraceae</taxon>
        <taxon>Tardiphaga</taxon>
    </lineage>
</organism>
<evidence type="ECO:0000313" key="2">
    <source>
        <dbReference type="EMBL" id="QUS40024.1"/>
    </source>
</evidence>
<dbReference type="InterPro" id="IPR002145">
    <property type="entry name" value="CopG"/>
</dbReference>
<dbReference type="EMBL" id="CP036498">
    <property type="protein sequence ID" value="QUS40024.1"/>
    <property type="molecule type" value="Genomic_DNA"/>
</dbReference>
<feature type="domain" description="Ribbon-helix-helix protein CopG" evidence="1">
    <location>
        <begin position="7"/>
        <end position="40"/>
    </location>
</feature>
<reference evidence="2 3" key="1">
    <citation type="submission" date="2019-02" db="EMBL/GenBank/DDBJ databases">
        <title>Emended description of the genus Rhodopseudomonas and description of Rhodopseudomonas albus sp. nov., a non-phototrophic, heavy-metal-tolerant bacterium isolated from garden soil.</title>
        <authorList>
            <person name="Bao Z."/>
            <person name="Cao W.W."/>
            <person name="Sato Y."/>
            <person name="Nishizawa T."/>
            <person name="Zhao J."/>
            <person name="Guo Y."/>
            <person name="Ohta H."/>
        </authorList>
    </citation>
    <scope>NUCLEOTIDE SEQUENCE [LARGE SCALE GENOMIC DNA]</scope>
    <source>
        <strain evidence="2 3">SK50-23</strain>
    </source>
</reference>
<proteinExistence type="predicted"/>
<gene>
    <name evidence="2" type="ORF">RPMA_15195</name>
</gene>
<evidence type="ECO:0000259" key="1">
    <source>
        <dbReference type="Pfam" id="PF01402"/>
    </source>
</evidence>
<accession>A0ABX8ABJ6</accession>
<sequence>MRALIDMSDAQVKALDALAKRGRQSRAALIRAAIDDYLQRHHRAQVEDGFGLWGKREVDGLAYQDKVRSEW</sequence>
<protein>
    <submittedName>
        <fullName evidence="2">CopG family transcriptional regulator</fullName>
    </submittedName>
</protein>
<keyword evidence="3" id="KW-1185">Reference proteome</keyword>
<dbReference type="RefSeq" id="WP_211908317.1">
    <property type="nucleotide sequence ID" value="NZ_CP036498.1"/>
</dbReference>